<feature type="domain" description="N-acetyltransferase" evidence="3">
    <location>
        <begin position="2"/>
        <end position="148"/>
    </location>
</feature>
<protein>
    <submittedName>
        <fullName evidence="4">GNAT family N-acetyltransferase</fullName>
    </submittedName>
</protein>
<dbReference type="RefSeq" id="WP_169626921.1">
    <property type="nucleotide sequence ID" value="NZ_JABBNT010000006.1"/>
</dbReference>
<dbReference type="Gene3D" id="3.40.630.30">
    <property type="match status" value="1"/>
</dbReference>
<evidence type="ECO:0000313" key="4">
    <source>
        <dbReference type="EMBL" id="NMM46524.1"/>
    </source>
</evidence>
<dbReference type="InterPro" id="IPR000182">
    <property type="entry name" value="GNAT_dom"/>
</dbReference>
<dbReference type="PANTHER" id="PTHR43877">
    <property type="entry name" value="AMINOALKYLPHOSPHONATE N-ACETYLTRANSFERASE-RELATED-RELATED"/>
    <property type="match status" value="1"/>
</dbReference>
<dbReference type="SUPFAM" id="SSF55729">
    <property type="entry name" value="Acyl-CoA N-acyltransferases (Nat)"/>
    <property type="match status" value="1"/>
</dbReference>
<dbReference type="InterPro" id="IPR016181">
    <property type="entry name" value="Acyl_CoA_acyltransferase"/>
</dbReference>
<evidence type="ECO:0000313" key="5">
    <source>
        <dbReference type="Proteomes" id="UP000539372"/>
    </source>
</evidence>
<evidence type="ECO:0000256" key="2">
    <source>
        <dbReference type="ARBA" id="ARBA00023315"/>
    </source>
</evidence>
<dbReference type="InterPro" id="IPR050832">
    <property type="entry name" value="Bact_Acetyltransf"/>
</dbReference>
<proteinExistence type="predicted"/>
<gene>
    <name evidence="4" type="ORF">HH303_18685</name>
</gene>
<accession>A0A7Y0HIG3</accession>
<reference evidence="4 5" key="1">
    <citation type="submission" date="2020-04" db="EMBL/GenBank/DDBJ databases">
        <title>Rhodospirillaceae bacterium KN72 isolated from deep sea.</title>
        <authorList>
            <person name="Zhang D.-C."/>
        </authorList>
    </citation>
    <scope>NUCLEOTIDE SEQUENCE [LARGE SCALE GENOMIC DNA]</scope>
    <source>
        <strain evidence="4 5">KN72</strain>
    </source>
</reference>
<dbReference type="AlphaFoldDB" id="A0A7Y0HIG3"/>
<keyword evidence="2" id="KW-0012">Acyltransferase</keyword>
<organism evidence="4 5">
    <name type="scientific">Pacificispira spongiicola</name>
    <dbReference type="NCBI Taxonomy" id="2729598"/>
    <lineage>
        <taxon>Bacteria</taxon>
        <taxon>Pseudomonadati</taxon>
        <taxon>Pseudomonadota</taxon>
        <taxon>Alphaproteobacteria</taxon>
        <taxon>Rhodospirillales</taxon>
        <taxon>Rhodospirillaceae</taxon>
        <taxon>Pacificispira</taxon>
    </lineage>
</organism>
<dbReference type="CDD" id="cd04301">
    <property type="entry name" value="NAT_SF"/>
    <property type="match status" value="1"/>
</dbReference>
<dbReference type="Pfam" id="PF00583">
    <property type="entry name" value="Acetyltransf_1"/>
    <property type="match status" value="1"/>
</dbReference>
<evidence type="ECO:0000259" key="3">
    <source>
        <dbReference type="PROSITE" id="PS51186"/>
    </source>
</evidence>
<sequence length="148" mass="16613">MLTIRRAELADVPALARLYTAFYREDAIPTPVDDITENLTVMVQDDRAGIWVAEADDVPVGMSSATVTFGVEFGWACELEDLYVVPSYRGLGVSRKLLDAAQDWAKSRGVRTVILVITPDAENDQGLTEYYRKLGYVDSKRITMYREI</sequence>
<dbReference type="PROSITE" id="PS51186">
    <property type="entry name" value="GNAT"/>
    <property type="match status" value="1"/>
</dbReference>
<keyword evidence="1 4" id="KW-0808">Transferase</keyword>
<comment type="caution">
    <text evidence="4">The sequence shown here is derived from an EMBL/GenBank/DDBJ whole genome shotgun (WGS) entry which is preliminary data.</text>
</comment>
<dbReference type="Proteomes" id="UP000539372">
    <property type="component" value="Unassembled WGS sequence"/>
</dbReference>
<evidence type="ECO:0000256" key="1">
    <source>
        <dbReference type="ARBA" id="ARBA00022679"/>
    </source>
</evidence>
<name>A0A7Y0HIG3_9PROT</name>
<dbReference type="GO" id="GO:0016747">
    <property type="term" value="F:acyltransferase activity, transferring groups other than amino-acyl groups"/>
    <property type="evidence" value="ECO:0007669"/>
    <property type="project" value="InterPro"/>
</dbReference>
<keyword evidence="5" id="KW-1185">Reference proteome</keyword>
<dbReference type="EMBL" id="JABBNT010000006">
    <property type="protein sequence ID" value="NMM46524.1"/>
    <property type="molecule type" value="Genomic_DNA"/>
</dbReference>